<dbReference type="Gene3D" id="1.10.238.10">
    <property type="entry name" value="EF-hand"/>
    <property type="match status" value="1"/>
</dbReference>
<evidence type="ECO:0000313" key="3">
    <source>
        <dbReference type="Proteomes" id="UP000468735"/>
    </source>
</evidence>
<dbReference type="Pfam" id="PF13499">
    <property type="entry name" value="EF-hand_7"/>
    <property type="match status" value="2"/>
</dbReference>
<dbReference type="Proteomes" id="UP000468735">
    <property type="component" value="Unassembled WGS sequence"/>
</dbReference>
<dbReference type="AlphaFoldDB" id="A0A6H9YRE0"/>
<dbReference type="EMBL" id="WBMT01000004">
    <property type="protein sequence ID" value="KAB2350258.1"/>
    <property type="molecule type" value="Genomic_DNA"/>
</dbReference>
<dbReference type="OrthoDB" id="7356823at2"/>
<dbReference type="InterPro" id="IPR011992">
    <property type="entry name" value="EF-hand-dom_pair"/>
</dbReference>
<reference evidence="2 3" key="1">
    <citation type="submission" date="2019-09" db="EMBL/GenBank/DDBJ databases">
        <title>Actinomadura physcomitrii sp. nov., a novel actinomycete isolated from moss [Physcomitrium sphaericum (Ludw) Fuernr].</title>
        <authorList>
            <person name="Zhuang X."/>
            <person name="Liu C."/>
        </authorList>
    </citation>
    <scope>NUCLEOTIDE SEQUENCE [LARGE SCALE GENOMIC DNA]</scope>
    <source>
        <strain evidence="2 3">HMC1</strain>
    </source>
</reference>
<dbReference type="InterPro" id="IPR002048">
    <property type="entry name" value="EF_hand_dom"/>
</dbReference>
<dbReference type="PANTHER" id="PTHR10827:SF85">
    <property type="entry name" value="CALCIUM-BINDING PROTEIN"/>
    <property type="match status" value="1"/>
</dbReference>
<evidence type="ECO:0000313" key="2">
    <source>
        <dbReference type="EMBL" id="KAB2350258.1"/>
    </source>
</evidence>
<evidence type="ECO:0000259" key="1">
    <source>
        <dbReference type="PROSITE" id="PS50222"/>
    </source>
</evidence>
<dbReference type="PROSITE" id="PS00018">
    <property type="entry name" value="EF_HAND_1"/>
    <property type="match status" value="3"/>
</dbReference>
<comment type="caution">
    <text evidence="2">The sequence shown here is derived from an EMBL/GenBank/DDBJ whole genome shotgun (WGS) entry which is preliminary data.</text>
</comment>
<protein>
    <recommendedName>
        <fullName evidence="1">EF-hand domain-containing protein</fullName>
    </recommendedName>
</protein>
<proteinExistence type="predicted"/>
<keyword evidence="3" id="KW-1185">Reference proteome</keyword>
<accession>A0A6H9YRE0</accession>
<dbReference type="SUPFAM" id="SSF47473">
    <property type="entry name" value="EF-hand"/>
    <property type="match status" value="1"/>
</dbReference>
<dbReference type="PROSITE" id="PS50222">
    <property type="entry name" value="EF_HAND_2"/>
    <property type="match status" value="2"/>
</dbReference>
<gene>
    <name evidence="2" type="ORF">F8566_10760</name>
</gene>
<dbReference type="InterPro" id="IPR018247">
    <property type="entry name" value="EF_Hand_1_Ca_BS"/>
</dbReference>
<sequence>MLIALRVHPCPRRAMATNLLSRKIGRHFDLIDVNGDGKIDQSDFALIVSLMRKEFPEPSAEPKLEALDNAYQGLWEQMRSDMDVDSDGAVSREEYVKHLQSDRKSDYRAAIGPVAKAIIDLADVDGDGMLDDQELSKVHRALNMGAKDHQAAMAKLDLDGDGKISESELVQAIEEFFSSEDPEAGGNFLFGEF</sequence>
<dbReference type="PANTHER" id="PTHR10827">
    <property type="entry name" value="RETICULOCALBIN"/>
    <property type="match status" value="1"/>
</dbReference>
<feature type="domain" description="EF-hand" evidence="1">
    <location>
        <begin position="144"/>
        <end position="179"/>
    </location>
</feature>
<dbReference type="CDD" id="cd00051">
    <property type="entry name" value="EFh"/>
    <property type="match status" value="1"/>
</dbReference>
<feature type="domain" description="EF-hand" evidence="1">
    <location>
        <begin position="19"/>
        <end position="54"/>
    </location>
</feature>
<organism evidence="2 3">
    <name type="scientific">Actinomadura rudentiformis</name>
    <dbReference type="NCBI Taxonomy" id="359158"/>
    <lineage>
        <taxon>Bacteria</taxon>
        <taxon>Bacillati</taxon>
        <taxon>Actinomycetota</taxon>
        <taxon>Actinomycetes</taxon>
        <taxon>Streptosporangiales</taxon>
        <taxon>Thermomonosporaceae</taxon>
        <taxon>Actinomadura</taxon>
    </lineage>
</organism>
<dbReference type="GO" id="GO:0005509">
    <property type="term" value="F:calcium ion binding"/>
    <property type="evidence" value="ECO:0007669"/>
    <property type="project" value="InterPro"/>
</dbReference>
<dbReference type="SMART" id="SM00054">
    <property type="entry name" value="EFh"/>
    <property type="match status" value="4"/>
</dbReference>
<name>A0A6H9YRE0_9ACTN</name>